<accession>A0A1C7M8W9</accession>
<feature type="region of interest" description="Disordered" evidence="1">
    <location>
        <begin position="1"/>
        <end position="29"/>
    </location>
</feature>
<gene>
    <name evidence="2" type="ORF">A0H81_07036</name>
</gene>
<comment type="caution">
    <text evidence="2">The sequence shown here is derived from an EMBL/GenBank/DDBJ whole genome shotgun (WGS) entry which is preliminary data.</text>
</comment>
<dbReference type="EMBL" id="LUGG01000007">
    <property type="protein sequence ID" value="OBZ73278.1"/>
    <property type="molecule type" value="Genomic_DNA"/>
</dbReference>
<sequence>MLSRNPPLMSCGEAVPPHSTPKTPTTVCSQKSHQSAPRLCHPQRRSSSHVWARFPQYARRVRILTYMCLGCIDASVWAALLRQNNGEPLLPRLHTLEWYGASTNDKSFQYFISKPLRNLTMHMRIKVEPIYDYSEMNISPTVAQPISEAAPLLETLHVEDYLRRPLEFLTPFTRLTALREITFDDDIEVTPWRPFLL</sequence>
<evidence type="ECO:0008006" key="4">
    <source>
        <dbReference type="Google" id="ProtNLM"/>
    </source>
</evidence>
<evidence type="ECO:0000313" key="2">
    <source>
        <dbReference type="EMBL" id="OBZ73278.1"/>
    </source>
</evidence>
<organism evidence="2 3">
    <name type="scientific">Grifola frondosa</name>
    <name type="common">Maitake</name>
    <name type="synonym">Polyporus frondosus</name>
    <dbReference type="NCBI Taxonomy" id="5627"/>
    <lineage>
        <taxon>Eukaryota</taxon>
        <taxon>Fungi</taxon>
        <taxon>Dikarya</taxon>
        <taxon>Basidiomycota</taxon>
        <taxon>Agaricomycotina</taxon>
        <taxon>Agaricomycetes</taxon>
        <taxon>Polyporales</taxon>
        <taxon>Grifolaceae</taxon>
        <taxon>Grifola</taxon>
    </lineage>
</organism>
<dbReference type="OrthoDB" id="2750697at2759"/>
<keyword evidence="3" id="KW-1185">Reference proteome</keyword>
<dbReference type="Proteomes" id="UP000092993">
    <property type="component" value="Unassembled WGS sequence"/>
</dbReference>
<evidence type="ECO:0000256" key="1">
    <source>
        <dbReference type="SAM" id="MobiDB-lite"/>
    </source>
</evidence>
<dbReference type="AlphaFoldDB" id="A0A1C7M8W9"/>
<name>A0A1C7M8W9_GRIFR</name>
<proteinExistence type="predicted"/>
<protein>
    <recommendedName>
        <fullName evidence="4">F-box domain-containing protein</fullName>
    </recommendedName>
</protein>
<evidence type="ECO:0000313" key="3">
    <source>
        <dbReference type="Proteomes" id="UP000092993"/>
    </source>
</evidence>
<feature type="compositionally biased region" description="Polar residues" evidence="1">
    <location>
        <begin position="20"/>
        <end position="29"/>
    </location>
</feature>
<reference evidence="2 3" key="1">
    <citation type="submission" date="2016-03" db="EMBL/GenBank/DDBJ databases">
        <title>Whole genome sequencing of Grifola frondosa 9006-11.</title>
        <authorList>
            <person name="Min B."/>
            <person name="Park H."/>
            <person name="Kim J.-G."/>
            <person name="Cho H."/>
            <person name="Oh Y.-L."/>
            <person name="Kong W.-S."/>
            <person name="Choi I.-G."/>
        </authorList>
    </citation>
    <scope>NUCLEOTIDE SEQUENCE [LARGE SCALE GENOMIC DNA]</scope>
    <source>
        <strain evidence="2 3">9006-11</strain>
    </source>
</reference>